<comment type="caution">
    <text evidence="1">The sequence shown here is derived from an EMBL/GenBank/DDBJ whole genome shotgun (WGS) entry which is preliminary data.</text>
</comment>
<accession>A0A544CF40</accession>
<keyword evidence="1" id="KW-0238">DNA-binding</keyword>
<dbReference type="SUPFAM" id="SSF88723">
    <property type="entry name" value="PIN domain-like"/>
    <property type="match status" value="1"/>
</dbReference>
<gene>
    <name evidence="1" type="ORF">FLM02_03035</name>
</gene>
<dbReference type="AlphaFoldDB" id="A0A544CF40"/>
<reference evidence="1 2" key="1">
    <citation type="submission" date="2019-07" db="EMBL/GenBank/DDBJ databases">
        <title>Phenotypic and genotypic antimicrobial resistance traits of Vibrio cholerae non-O1/non-O139 isolated from a large Austrian lake frequently associated with cases of infection.</title>
        <authorList>
            <person name="Lepuschitz S."/>
            <person name="Baron S."/>
            <person name="Larvor E."/>
            <person name="Granier S."/>
            <person name="Pretzer C."/>
            <person name="Mach R.L."/>
            <person name="Farnleitner A.H."/>
            <person name="Ruppitsch W."/>
            <person name="Pleininger S."/>
            <person name="Indra A."/>
            <person name="Kirschner A.K.T."/>
        </authorList>
    </citation>
    <scope>NUCLEOTIDE SEQUENCE [LARGE SCALE GENOMIC DNA]</scope>
    <source>
        <strain evidence="1 2">A12JL36W90</strain>
    </source>
</reference>
<dbReference type="EMBL" id="VIOS01000011">
    <property type="protein sequence ID" value="TQP17235.1"/>
    <property type="molecule type" value="Genomic_DNA"/>
</dbReference>
<name>A0A544CF40_VIBCL</name>
<dbReference type="RefSeq" id="WP_142728228.1">
    <property type="nucleotide sequence ID" value="NZ_JACWKT010000010.1"/>
</dbReference>
<sequence>MPQSKILVDTNAYLRLAKTIRPLLFVSFGGEQYCLYILPELNEELAGRKLQSKFPWTEDDEFLENRKHFPSISRKQKQSIKDTFEYVWDYVQTDLSGPSRVDAWYIAYALELGVPVVTDDQDMSELARVFDAQVMSTLELLKIMLDCGHADMKTIDALCSYWQHISDMPAKFHSDYPRLFGKSPPL</sequence>
<evidence type="ECO:0000313" key="1">
    <source>
        <dbReference type="EMBL" id="TQP17235.1"/>
    </source>
</evidence>
<protein>
    <submittedName>
        <fullName evidence="1">DNA-binding protein</fullName>
    </submittedName>
</protein>
<organism evidence="1 2">
    <name type="scientific">Vibrio cholerae</name>
    <dbReference type="NCBI Taxonomy" id="666"/>
    <lineage>
        <taxon>Bacteria</taxon>
        <taxon>Pseudomonadati</taxon>
        <taxon>Pseudomonadota</taxon>
        <taxon>Gammaproteobacteria</taxon>
        <taxon>Vibrionales</taxon>
        <taxon>Vibrionaceae</taxon>
        <taxon>Vibrio</taxon>
    </lineage>
</organism>
<dbReference type="GO" id="GO:0003677">
    <property type="term" value="F:DNA binding"/>
    <property type="evidence" value="ECO:0007669"/>
    <property type="project" value="UniProtKB-KW"/>
</dbReference>
<dbReference type="Proteomes" id="UP000319979">
    <property type="component" value="Unassembled WGS sequence"/>
</dbReference>
<dbReference type="InterPro" id="IPR029060">
    <property type="entry name" value="PIN-like_dom_sf"/>
</dbReference>
<proteinExistence type="predicted"/>
<evidence type="ECO:0000313" key="2">
    <source>
        <dbReference type="Proteomes" id="UP000319979"/>
    </source>
</evidence>